<dbReference type="AlphaFoldDB" id="A0A7J6WX53"/>
<dbReference type="Proteomes" id="UP000554482">
    <property type="component" value="Unassembled WGS sequence"/>
</dbReference>
<gene>
    <name evidence="1" type="ORF">FRX31_008945</name>
</gene>
<keyword evidence="2" id="KW-1185">Reference proteome</keyword>
<reference evidence="1 2" key="1">
    <citation type="submission" date="2020-06" db="EMBL/GenBank/DDBJ databases">
        <title>Transcriptomic and genomic resources for Thalictrum thalictroides and T. hernandezii: Facilitating candidate gene discovery in an emerging model plant lineage.</title>
        <authorList>
            <person name="Arias T."/>
            <person name="Riano-Pachon D.M."/>
            <person name="Di Stilio V.S."/>
        </authorList>
    </citation>
    <scope>NUCLEOTIDE SEQUENCE [LARGE SCALE GENOMIC DNA]</scope>
    <source>
        <strain evidence="2">cv. WT478/WT964</strain>
        <tissue evidence="1">Leaves</tissue>
    </source>
</reference>
<evidence type="ECO:0000313" key="2">
    <source>
        <dbReference type="Proteomes" id="UP000554482"/>
    </source>
</evidence>
<dbReference type="OrthoDB" id="21225at2759"/>
<evidence type="ECO:0000313" key="1">
    <source>
        <dbReference type="EMBL" id="KAF5201467.1"/>
    </source>
</evidence>
<comment type="caution">
    <text evidence="1">The sequence shown here is derived from an EMBL/GenBank/DDBJ whole genome shotgun (WGS) entry which is preliminary data.</text>
</comment>
<organism evidence="1 2">
    <name type="scientific">Thalictrum thalictroides</name>
    <name type="common">Rue-anemone</name>
    <name type="synonym">Anemone thalictroides</name>
    <dbReference type="NCBI Taxonomy" id="46969"/>
    <lineage>
        <taxon>Eukaryota</taxon>
        <taxon>Viridiplantae</taxon>
        <taxon>Streptophyta</taxon>
        <taxon>Embryophyta</taxon>
        <taxon>Tracheophyta</taxon>
        <taxon>Spermatophyta</taxon>
        <taxon>Magnoliopsida</taxon>
        <taxon>Ranunculales</taxon>
        <taxon>Ranunculaceae</taxon>
        <taxon>Thalictroideae</taxon>
        <taxon>Thalictrum</taxon>
    </lineage>
</organism>
<protein>
    <submittedName>
        <fullName evidence="1">Uncharacterized protein</fullName>
    </submittedName>
</protein>
<proteinExistence type="predicted"/>
<accession>A0A7J6WX53</accession>
<name>A0A7J6WX53_THATH</name>
<dbReference type="EMBL" id="JABWDY010009390">
    <property type="protein sequence ID" value="KAF5201467.1"/>
    <property type="molecule type" value="Genomic_DNA"/>
</dbReference>
<sequence length="130" mass="14599">MDQGLKILEKVKLAFDIPIVTDVHKSNQTRFYNQGLSNGSFMAQPKCGYSTQMFRNTQGNMGQPFFSSAPNYLNQQNVGSKQTFGMGTSFDVDNFSYKEGDPVMHHQNFPVAPVEQQKFSNADFQGQSNL</sequence>